<dbReference type="Pfam" id="PF02467">
    <property type="entry name" value="Whib"/>
    <property type="match status" value="1"/>
</dbReference>
<evidence type="ECO:0000256" key="8">
    <source>
        <dbReference type="ARBA" id="ARBA00023015"/>
    </source>
</evidence>
<evidence type="ECO:0000256" key="4">
    <source>
        <dbReference type="ARBA" id="ARBA00022490"/>
    </source>
</evidence>
<name>A0ABV5XEB3_9NOCA</name>
<proteinExistence type="inferred from homology"/>
<evidence type="ECO:0000256" key="6">
    <source>
        <dbReference type="ARBA" id="ARBA00023004"/>
    </source>
</evidence>
<keyword evidence="11 12" id="KW-0804">Transcription</keyword>
<keyword evidence="10 12" id="KW-1015">Disulfide bond</keyword>
<comment type="PTM">
    <text evidence="12">Upon Fe-S cluster removal intramolecular disulfide bonds are formed.</text>
</comment>
<evidence type="ECO:0000256" key="3">
    <source>
        <dbReference type="ARBA" id="ARBA00022485"/>
    </source>
</evidence>
<dbReference type="InterPro" id="IPR003482">
    <property type="entry name" value="Whib"/>
</dbReference>
<evidence type="ECO:0000256" key="11">
    <source>
        <dbReference type="ARBA" id="ARBA00023163"/>
    </source>
</evidence>
<gene>
    <name evidence="12" type="primary">whiB</name>
    <name evidence="15" type="ORF">ACFFQ6_14065</name>
</gene>
<keyword evidence="5 12" id="KW-0479">Metal-binding</keyword>
<sequence>MNSETPDCSPLSSSDHDLVAHPLSPLNDLWEWQLRASCRQADPNLFFSPEGESQSARDDREATAKQLCADCPVISECRFHADTATERFGIWGGTTETDRKRTNIRTNTASSTSHEIELRRPRKRLTISSTHLPPGKRPAFRATERGRNESPAAQY</sequence>
<dbReference type="InterPro" id="IPR034768">
    <property type="entry name" value="4FE4S_WBL"/>
</dbReference>
<evidence type="ECO:0000256" key="13">
    <source>
        <dbReference type="SAM" id="MobiDB-lite"/>
    </source>
</evidence>
<evidence type="ECO:0000256" key="1">
    <source>
        <dbReference type="ARBA" id="ARBA00004496"/>
    </source>
</evidence>
<dbReference type="RefSeq" id="WP_230691654.1">
    <property type="nucleotide sequence ID" value="NZ_JBHMAS010000028.1"/>
</dbReference>
<comment type="PTM">
    <text evidence="12">The Fe-S cluster can be nitrosylated by nitric oxide (NO).</text>
</comment>
<keyword evidence="16" id="KW-1185">Reference proteome</keyword>
<dbReference type="PANTHER" id="PTHR38839">
    <property type="entry name" value="TRANSCRIPTIONAL REGULATOR WHID-RELATED"/>
    <property type="match status" value="1"/>
</dbReference>
<reference evidence="15 16" key="1">
    <citation type="submission" date="2024-09" db="EMBL/GenBank/DDBJ databases">
        <authorList>
            <person name="Sun Q."/>
            <person name="Mori K."/>
        </authorList>
    </citation>
    <scope>NUCLEOTIDE SEQUENCE [LARGE SCALE GENOMIC DNA]</scope>
    <source>
        <strain evidence="15 16">JCM 11411</strain>
    </source>
</reference>
<keyword evidence="4 12" id="KW-0963">Cytoplasm</keyword>
<comment type="caution">
    <text evidence="15">The sequence shown here is derived from an EMBL/GenBank/DDBJ whole genome shotgun (WGS) entry which is preliminary data.</text>
</comment>
<evidence type="ECO:0000313" key="16">
    <source>
        <dbReference type="Proteomes" id="UP001589587"/>
    </source>
</evidence>
<keyword evidence="8 12" id="KW-0805">Transcription regulation</keyword>
<evidence type="ECO:0000256" key="5">
    <source>
        <dbReference type="ARBA" id="ARBA00022723"/>
    </source>
</evidence>
<evidence type="ECO:0000256" key="10">
    <source>
        <dbReference type="ARBA" id="ARBA00023157"/>
    </source>
</evidence>
<keyword evidence="9 12" id="KW-0238">DNA-binding</keyword>
<evidence type="ECO:0000259" key="14">
    <source>
        <dbReference type="PROSITE" id="PS51674"/>
    </source>
</evidence>
<comment type="cofactor">
    <cofactor evidence="12">
        <name>[4Fe-4S] cluster</name>
        <dbReference type="ChEBI" id="CHEBI:49883"/>
    </cofactor>
    <text evidence="12">Binds 1 [4Fe-4S] cluster per subunit. Following nitrosylation of the [4Fe-4S] cluster binds 1 [4Fe-8(NO)] cluster per subunit.</text>
</comment>
<feature type="region of interest" description="Disordered" evidence="13">
    <location>
        <begin position="106"/>
        <end position="155"/>
    </location>
</feature>
<keyword evidence="6 12" id="KW-0408">Iron</keyword>
<feature type="binding site" evidence="12">
    <location>
        <position position="68"/>
    </location>
    <ligand>
        <name>[4Fe-4S] cluster</name>
        <dbReference type="ChEBI" id="CHEBI:49883"/>
    </ligand>
</feature>
<dbReference type="PANTHER" id="PTHR38839:SF5">
    <property type="entry name" value="TRANSCRIPTIONAL REGULATOR WHID"/>
    <property type="match status" value="1"/>
</dbReference>
<comment type="similarity">
    <text evidence="2 12">Belongs to the WhiB family.</text>
</comment>
<keyword evidence="7 12" id="KW-0411">Iron-sulfur</keyword>
<organism evidence="15 16">
    <name type="scientific">Rhodococcus baikonurensis</name>
    <dbReference type="NCBI Taxonomy" id="172041"/>
    <lineage>
        <taxon>Bacteria</taxon>
        <taxon>Bacillati</taxon>
        <taxon>Actinomycetota</taxon>
        <taxon>Actinomycetes</taxon>
        <taxon>Mycobacteriales</taxon>
        <taxon>Nocardiaceae</taxon>
        <taxon>Rhodococcus</taxon>
        <taxon>Rhodococcus erythropolis group</taxon>
    </lineage>
</organism>
<dbReference type="HAMAP" id="MF_01479">
    <property type="entry name" value="WhiB"/>
    <property type="match status" value="1"/>
</dbReference>
<evidence type="ECO:0000256" key="7">
    <source>
        <dbReference type="ARBA" id="ARBA00023014"/>
    </source>
</evidence>
<comment type="subcellular location">
    <subcellularLocation>
        <location evidence="1 12">Cytoplasm</location>
    </subcellularLocation>
</comment>
<evidence type="ECO:0000256" key="12">
    <source>
        <dbReference type="HAMAP-Rule" id="MF_01479"/>
    </source>
</evidence>
<dbReference type="EMBL" id="JBHMAS010000028">
    <property type="protein sequence ID" value="MFB9780821.1"/>
    <property type="molecule type" value="Genomic_DNA"/>
</dbReference>
<protein>
    <recommendedName>
        <fullName evidence="12">Transcriptional regulator WhiB</fullName>
    </recommendedName>
</protein>
<dbReference type="Proteomes" id="UP001589587">
    <property type="component" value="Unassembled WGS sequence"/>
</dbReference>
<comment type="function">
    <text evidence="12">Acts as a transcriptional regulator. Probably redox-responsive. The apo- but not holo-form probably binds DNA.</text>
</comment>
<feature type="domain" description="4Fe-4S Wbl-type" evidence="14">
    <location>
        <begin position="37"/>
        <end position="101"/>
    </location>
</feature>
<feature type="binding site" evidence="12">
    <location>
        <position position="77"/>
    </location>
    <ligand>
        <name>[4Fe-4S] cluster</name>
        <dbReference type="ChEBI" id="CHEBI:49883"/>
    </ligand>
</feature>
<feature type="binding site" evidence="12">
    <location>
        <position position="38"/>
    </location>
    <ligand>
        <name>[4Fe-4S] cluster</name>
        <dbReference type="ChEBI" id="CHEBI:49883"/>
    </ligand>
</feature>
<dbReference type="PROSITE" id="PS51674">
    <property type="entry name" value="4FE4S_WBL"/>
    <property type="match status" value="1"/>
</dbReference>
<accession>A0ABV5XEB3</accession>
<keyword evidence="3 12" id="KW-0004">4Fe-4S</keyword>
<evidence type="ECO:0000256" key="9">
    <source>
        <dbReference type="ARBA" id="ARBA00023125"/>
    </source>
</evidence>
<evidence type="ECO:0000256" key="2">
    <source>
        <dbReference type="ARBA" id="ARBA00006597"/>
    </source>
</evidence>
<feature type="binding site" evidence="12">
    <location>
        <position position="71"/>
    </location>
    <ligand>
        <name>[4Fe-4S] cluster</name>
        <dbReference type="ChEBI" id="CHEBI:49883"/>
    </ligand>
</feature>
<evidence type="ECO:0000313" key="15">
    <source>
        <dbReference type="EMBL" id="MFB9780821.1"/>
    </source>
</evidence>